<evidence type="ECO:0000313" key="1">
    <source>
        <dbReference type="EMBL" id="GAA0175594.1"/>
    </source>
</evidence>
<accession>A0AAV3RGR1</accession>
<gene>
    <name evidence="1" type="ORF">LIER_28736</name>
</gene>
<sequence>MPLLTPVDPMKELPCNPMKWQVLNLWIGSNVLLSDGVGLDSVVKARGLPSTISKKELQILTSQRQWLNDEHINATLHLLNMQEEEYARSFQTPSGHA</sequence>
<protein>
    <submittedName>
        <fullName evidence="1">Uncharacterized protein</fullName>
    </submittedName>
</protein>
<keyword evidence="2" id="KW-1185">Reference proteome</keyword>
<dbReference type="EMBL" id="BAABME010009670">
    <property type="protein sequence ID" value="GAA0175594.1"/>
    <property type="molecule type" value="Genomic_DNA"/>
</dbReference>
<proteinExistence type="predicted"/>
<reference evidence="1 2" key="1">
    <citation type="submission" date="2024-01" db="EMBL/GenBank/DDBJ databases">
        <title>The complete chloroplast genome sequence of Lithospermum erythrorhizon: insights into the phylogenetic relationship among Boraginaceae species and the maternal lineages of purple gromwells.</title>
        <authorList>
            <person name="Okada T."/>
            <person name="Watanabe K."/>
        </authorList>
    </citation>
    <scope>NUCLEOTIDE SEQUENCE [LARGE SCALE GENOMIC DNA]</scope>
</reference>
<dbReference type="AlphaFoldDB" id="A0AAV3RGR1"/>
<organism evidence="1 2">
    <name type="scientific">Lithospermum erythrorhizon</name>
    <name type="common">Purple gromwell</name>
    <name type="synonym">Lithospermum officinale var. erythrorhizon</name>
    <dbReference type="NCBI Taxonomy" id="34254"/>
    <lineage>
        <taxon>Eukaryota</taxon>
        <taxon>Viridiplantae</taxon>
        <taxon>Streptophyta</taxon>
        <taxon>Embryophyta</taxon>
        <taxon>Tracheophyta</taxon>
        <taxon>Spermatophyta</taxon>
        <taxon>Magnoliopsida</taxon>
        <taxon>eudicotyledons</taxon>
        <taxon>Gunneridae</taxon>
        <taxon>Pentapetalae</taxon>
        <taxon>asterids</taxon>
        <taxon>lamiids</taxon>
        <taxon>Boraginales</taxon>
        <taxon>Boraginaceae</taxon>
        <taxon>Boraginoideae</taxon>
        <taxon>Lithospermeae</taxon>
        <taxon>Lithospermum</taxon>
    </lineage>
</organism>
<name>A0AAV3RGR1_LITER</name>
<dbReference type="Proteomes" id="UP001454036">
    <property type="component" value="Unassembled WGS sequence"/>
</dbReference>
<evidence type="ECO:0000313" key="2">
    <source>
        <dbReference type="Proteomes" id="UP001454036"/>
    </source>
</evidence>
<comment type="caution">
    <text evidence="1">The sequence shown here is derived from an EMBL/GenBank/DDBJ whole genome shotgun (WGS) entry which is preliminary data.</text>
</comment>